<dbReference type="Proteomes" id="UP001228636">
    <property type="component" value="Unassembled WGS sequence"/>
</dbReference>
<dbReference type="InterPro" id="IPR029039">
    <property type="entry name" value="Flavoprotein-like_sf"/>
</dbReference>
<dbReference type="AlphaFoldDB" id="A0AAJ1VFS7"/>
<comment type="function">
    <text evidence="6">Also exhibits azoreductase activity. Catalyzes the reductive cleavage of the azo bond in aromatic azo compounds to the corresponding amines.</text>
</comment>
<evidence type="ECO:0000313" key="9">
    <source>
        <dbReference type="Proteomes" id="UP001228636"/>
    </source>
</evidence>
<comment type="similarity">
    <text evidence="6">Belongs to the azoreductase type 1 family.</text>
</comment>
<feature type="domain" description="Flavodoxin-like fold" evidence="7">
    <location>
        <begin position="2"/>
        <end position="197"/>
    </location>
</feature>
<comment type="caution">
    <text evidence="8">The sequence shown here is derived from an EMBL/GenBank/DDBJ whole genome shotgun (WGS) entry which is preliminary data.</text>
</comment>
<dbReference type="InterPro" id="IPR050104">
    <property type="entry name" value="FMN-dep_NADH:Q_OxRdtase_AzoR1"/>
</dbReference>
<keyword evidence="2 6" id="KW-0288">FMN</keyword>
<evidence type="ECO:0000259" key="7">
    <source>
        <dbReference type="Pfam" id="PF02525"/>
    </source>
</evidence>
<proteinExistence type="inferred from homology"/>
<gene>
    <name evidence="6" type="primary">azoR</name>
    <name evidence="8" type="ORF">QWY81_05495</name>
</gene>
<dbReference type="PANTHER" id="PTHR43741">
    <property type="entry name" value="FMN-DEPENDENT NADH-AZOREDUCTASE 1"/>
    <property type="match status" value="1"/>
</dbReference>
<dbReference type="GO" id="GO:0010181">
    <property type="term" value="F:FMN binding"/>
    <property type="evidence" value="ECO:0007669"/>
    <property type="project" value="UniProtKB-UniRule"/>
</dbReference>
<dbReference type="RefSeq" id="WP_261973565.1">
    <property type="nucleotide sequence ID" value="NZ_CP103460.1"/>
</dbReference>
<keyword evidence="4 6" id="KW-0520">NAD</keyword>
<keyword evidence="1 6" id="KW-0285">Flavoprotein</keyword>
<evidence type="ECO:0000256" key="3">
    <source>
        <dbReference type="ARBA" id="ARBA00023002"/>
    </source>
</evidence>
<comment type="cofactor">
    <cofactor evidence="6">
        <name>FMN</name>
        <dbReference type="ChEBI" id="CHEBI:58210"/>
    </cofactor>
    <text evidence="6">Binds 1 FMN per subunit.</text>
</comment>
<dbReference type="SUPFAM" id="SSF52218">
    <property type="entry name" value="Flavoproteins"/>
    <property type="match status" value="1"/>
</dbReference>
<evidence type="ECO:0000313" key="8">
    <source>
        <dbReference type="EMBL" id="MDN3618911.1"/>
    </source>
</evidence>
<evidence type="ECO:0000256" key="1">
    <source>
        <dbReference type="ARBA" id="ARBA00022630"/>
    </source>
</evidence>
<name>A0AAJ1VFS7_9FLAO</name>
<dbReference type="Pfam" id="PF02525">
    <property type="entry name" value="Flavodoxin_2"/>
    <property type="match status" value="1"/>
</dbReference>
<feature type="binding site" evidence="6">
    <location>
        <begin position="139"/>
        <end position="142"/>
    </location>
    <ligand>
        <name>FMN</name>
        <dbReference type="ChEBI" id="CHEBI:58210"/>
    </ligand>
</feature>
<comment type="catalytic activity">
    <reaction evidence="6">
        <text>2 a quinone + NADH + H(+) = 2 a 1,4-benzosemiquinone + NAD(+)</text>
        <dbReference type="Rhea" id="RHEA:65952"/>
        <dbReference type="ChEBI" id="CHEBI:15378"/>
        <dbReference type="ChEBI" id="CHEBI:57540"/>
        <dbReference type="ChEBI" id="CHEBI:57945"/>
        <dbReference type="ChEBI" id="CHEBI:132124"/>
        <dbReference type="ChEBI" id="CHEBI:134225"/>
    </reaction>
</comment>
<comment type="subunit">
    <text evidence="6">Homodimer.</text>
</comment>
<organism evidence="8 9">
    <name type="scientific">Polaribacter sejongensis</name>
    <dbReference type="NCBI Taxonomy" id="985043"/>
    <lineage>
        <taxon>Bacteria</taxon>
        <taxon>Pseudomonadati</taxon>
        <taxon>Bacteroidota</taxon>
        <taxon>Flavobacteriia</taxon>
        <taxon>Flavobacteriales</taxon>
        <taxon>Flavobacteriaceae</taxon>
    </lineage>
</organism>
<evidence type="ECO:0000256" key="6">
    <source>
        <dbReference type="HAMAP-Rule" id="MF_01216"/>
    </source>
</evidence>
<accession>A0AAJ1VFS7</accession>
<dbReference type="EC" id="1.7.1.17" evidence="6"/>
<dbReference type="GO" id="GO:0009055">
    <property type="term" value="F:electron transfer activity"/>
    <property type="evidence" value="ECO:0007669"/>
    <property type="project" value="UniProtKB-UniRule"/>
</dbReference>
<comment type="catalytic activity">
    <reaction evidence="5">
        <text>N,N-dimethyl-1,4-phenylenediamine + anthranilate + 2 NAD(+) = 2-(4-dimethylaminophenyl)diazenylbenzoate + 2 NADH + 2 H(+)</text>
        <dbReference type="Rhea" id="RHEA:55872"/>
        <dbReference type="ChEBI" id="CHEBI:15378"/>
        <dbReference type="ChEBI" id="CHEBI:15783"/>
        <dbReference type="ChEBI" id="CHEBI:16567"/>
        <dbReference type="ChEBI" id="CHEBI:57540"/>
        <dbReference type="ChEBI" id="CHEBI:57945"/>
        <dbReference type="ChEBI" id="CHEBI:71579"/>
        <dbReference type="EC" id="1.7.1.17"/>
    </reaction>
    <physiologicalReaction direction="right-to-left" evidence="5">
        <dbReference type="Rhea" id="RHEA:55874"/>
    </physiologicalReaction>
</comment>
<evidence type="ECO:0000256" key="2">
    <source>
        <dbReference type="ARBA" id="ARBA00022643"/>
    </source>
</evidence>
<dbReference type="EMBL" id="JAUFQH010000004">
    <property type="protein sequence ID" value="MDN3618911.1"/>
    <property type="molecule type" value="Genomic_DNA"/>
</dbReference>
<dbReference type="EC" id="1.6.5.-" evidence="6"/>
<evidence type="ECO:0000256" key="4">
    <source>
        <dbReference type="ARBA" id="ARBA00023027"/>
    </source>
</evidence>
<protein>
    <recommendedName>
        <fullName evidence="6">FMN dependent NADH:quinone oxidoreductase</fullName>
        <ecNumber evidence="6">1.6.5.-</ecNumber>
    </recommendedName>
    <alternativeName>
        <fullName evidence="6">Azo-dye reductase</fullName>
    </alternativeName>
    <alternativeName>
        <fullName evidence="6">FMN-dependent NADH-azo compound oxidoreductase</fullName>
    </alternativeName>
    <alternativeName>
        <fullName evidence="6">FMN-dependent NADH-azoreductase</fullName>
        <ecNumber evidence="6">1.7.1.17</ecNumber>
    </alternativeName>
</protein>
<dbReference type="PANTHER" id="PTHR43741:SF4">
    <property type="entry name" value="FMN-DEPENDENT NADH:QUINONE OXIDOREDUCTASE"/>
    <property type="match status" value="1"/>
</dbReference>
<reference evidence="8 9" key="1">
    <citation type="journal article" date="2014" name="Int. J. Syst. Evol. Microbiol.">
        <title>Complete genome sequence of Corynebacterium casei LMG S-19264T (=DSM 44701T), isolated from a smear-ripened cheese.</title>
        <authorList>
            <consortium name="US DOE Joint Genome Institute (JGI-PGF)"/>
            <person name="Walter F."/>
            <person name="Albersmeier A."/>
            <person name="Kalinowski J."/>
            <person name="Ruckert C."/>
        </authorList>
    </citation>
    <scope>NUCLEOTIDE SEQUENCE [LARGE SCALE GENOMIC DNA]</scope>
    <source>
        <strain evidence="8 9">CECT 8670</strain>
    </source>
</reference>
<dbReference type="Gene3D" id="3.40.50.360">
    <property type="match status" value="1"/>
</dbReference>
<dbReference type="HAMAP" id="MF_01216">
    <property type="entry name" value="Azoreductase_type1"/>
    <property type="match status" value="1"/>
</dbReference>
<dbReference type="InterPro" id="IPR023048">
    <property type="entry name" value="NADH:quinone_OxRdtase_FMN_depd"/>
</dbReference>
<keyword evidence="3 6" id="KW-0560">Oxidoreductase</keyword>
<evidence type="ECO:0000256" key="5">
    <source>
        <dbReference type="ARBA" id="ARBA00048542"/>
    </source>
</evidence>
<sequence>MKNTLIVNYTPRIGSNTKILVDHFTALNKDKTKITVLDLAKTAPDLLLEENLNLYVKRNFGGVDLSEDEQKRMYHNDKIVQQILDADFIVLASPLYNFSIPATVKAWFDTVISAGKTFTQTAIGPKGLCENKQAVLLMTSGGDFNSEPLKNVNFGSPLVATCFGFMGIPSESITAFGLQQYQDKATEILEKAKQEIEVLSNKWY</sequence>
<dbReference type="InterPro" id="IPR003680">
    <property type="entry name" value="Flavodoxin_fold"/>
</dbReference>
<dbReference type="GO" id="GO:0016652">
    <property type="term" value="F:oxidoreductase activity, acting on NAD(P)H as acceptor"/>
    <property type="evidence" value="ECO:0007669"/>
    <property type="project" value="UniProtKB-UniRule"/>
</dbReference>
<comment type="caution">
    <text evidence="6">Lacks conserved residue(s) required for the propagation of feature annotation.</text>
</comment>
<comment type="function">
    <text evidence="6">Quinone reductase that provides resistance to thiol-specific stress caused by electrophilic quinones.</text>
</comment>
<dbReference type="GO" id="GO:0016655">
    <property type="term" value="F:oxidoreductase activity, acting on NAD(P)H, quinone or similar compound as acceptor"/>
    <property type="evidence" value="ECO:0007669"/>
    <property type="project" value="InterPro"/>
</dbReference>